<evidence type="ECO:0000313" key="2">
    <source>
        <dbReference type="EMBL" id="SIS17515.1"/>
    </source>
</evidence>
<dbReference type="InterPro" id="IPR050266">
    <property type="entry name" value="AB_hydrolase_sf"/>
</dbReference>
<dbReference type="PANTHER" id="PTHR43798">
    <property type="entry name" value="MONOACYLGLYCEROL LIPASE"/>
    <property type="match status" value="1"/>
</dbReference>
<organism evidence="2 3">
    <name type="scientific">Williamsia sterculiae</name>
    <dbReference type="NCBI Taxonomy" id="1344003"/>
    <lineage>
        <taxon>Bacteria</taxon>
        <taxon>Bacillati</taxon>
        <taxon>Actinomycetota</taxon>
        <taxon>Actinomycetes</taxon>
        <taxon>Mycobacteriales</taxon>
        <taxon>Nocardiaceae</taxon>
        <taxon>Williamsia</taxon>
    </lineage>
</organism>
<keyword evidence="3" id="KW-1185">Reference proteome</keyword>
<reference evidence="2 3" key="1">
    <citation type="submission" date="2017-01" db="EMBL/GenBank/DDBJ databases">
        <authorList>
            <person name="Mah S.A."/>
            <person name="Swanson W.J."/>
            <person name="Moy G.W."/>
            <person name="Vacquier V.D."/>
        </authorList>
    </citation>
    <scope>NUCLEOTIDE SEQUENCE [LARGE SCALE GENOMIC DNA]</scope>
    <source>
        <strain evidence="2 3">CPCC 203464</strain>
    </source>
</reference>
<feature type="domain" description="AB hydrolase-1" evidence="1">
    <location>
        <begin position="26"/>
        <end position="271"/>
    </location>
</feature>
<accession>A0A1N7GY58</accession>
<dbReference type="GO" id="GO:0003824">
    <property type="term" value="F:catalytic activity"/>
    <property type="evidence" value="ECO:0007669"/>
    <property type="project" value="UniProtKB-ARBA"/>
</dbReference>
<dbReference type="InterPro" id="IPR000073">
    <property type="entry name" value="AB_hydrolase_1"/>
</dbReference>
<dbReference type="InterPro" id="IPR029058">
    <property type="entry name" value="AB_hydrolase_fold"/>
</dbReference>
<evidence type="ECO:0000259" key="1">
    <source>
        <dbReference type="Pfam" id="PF12697"/>
    </source>
</evidence>
<sequence>MPTLTLAQGTIDYQDVGPRESGVPPVVLIHGALVDGHLWDPVTEILAEQGIRSIVPTMPLGSHRHPMPDADLSPVGQARLIRDIVEALDLHDITLVGNDTGGALCQFYLHEFGDTVGRVVLLNCDCFEKFPPFPFNAIFPVLRVQAVIKPMLAAMKPAAIRHSPLGFGLLVTDPPPELTASWLAPAAGSAEVRADIARFLATVDSKSLTPMTEALAGFTKPATVVWGMADKAFRPSLGRRLAARFPDADFVPVEGSRTFVSQDRPAALAEAIVAIGRR</sequence>
<dbReference type="GO" id="GO:0016020">
    <property type="term" value="C:membrane"/>
    <property type="evidence" value="ECO:0007669"/>
    <property type="project" value="TreeGrafter"/>
</dbReference>
<dbReference type="Proteomes" id="UP000186218">
    <property type="component" value="Unassembled WGS sequence"/>
</dbReference>
<dbReference type="SUPFAM" id="SSF53474">
    <property type="entry name" value="alpha/beta-Hydrolases"/>
    <property type="match status" value="1"/>
</dbReference>
<dbReference type="AlphaFoldDB" id="A0A1N7GY58"/>
<protein>
    <submittedName>
        <fullName evidence="2">Pimeloyl-ACP methyl ester carboxylesterase</fullName>
    </submittedName>
</protein>
<dbReference type="RefSeq" id="WP_076481568.1">
    <property type="nucleotide sequence ID" value="NZ_FTNT01000010.1"/>
</dbReference>
<proteinExistence type="predicted"/>
<dbReference type="Pfam" id="PF12697">
    <property type="entry name" value="Abhydrolase_6"/>
    <property type="match status" value="1"/>
</dbReference>
<evidence type="ECO:0000313" key="3">
    <source>
        <dbReference type="Proteomes" id="UP000186218"/>
    </source>
</evidence>
<gene>
    <name evidence="2" type="ORF">SAMN05445060_3276</name>
</gene>
<dbReference type="Gene3D" id="3.40.50.1820">
    <property type="entry name" value="alpha/beta hydrolase"/>
    <property type="match status" value="1"/>
</dbReference>
<dbReference type="PANTHER" id="PTHR43798:SF33">
    <property type="entry name" value="HYDROLASE, PUTATIVE (AFU_ORTHOLOGUE AFUA_2G14860)-RELATED"/>
    <property type="match status" value="1"/>
</dbReference>
<name>A0A1N7GY58_9NOCA</name>
<dbReference type="EMBL" id="FTNT01000010">
    <property type="protein sequence ID" value="SIS17515.1"/>
    <property type="molecule type" value="Genomic_DNA"/>
</dbReference>
<dbReference type="OrthoDB" id="3400345at2"/>
<dbReference type="STRING" id="1344003.SAMN05445060_3276"/>